<dbReference type="SUPFAM" id="SSF55424">
    <property type="entry name" value="FAD/NAD-linked reductases, dimerisation (C-terminal) domain"/>
    <property type="match status" value="1"/>
</dbReference>
<dbReference type="InterPro" id="IPR023753">
    <property type="entry name" value="FAD/NAD-binding_dom"/>
</dbReference>
<proteinExistence type="inferred from homology"/>
<dbReference type="InterPro" id="IPR004099">
    <property type="entry name" value="Pyr_nucl-diS_OxRdtase_dimer"/>
</dbReference>
<dbReference type="Gene3D" id="3.30.110.40">
    <property type="entry name" value="TusA-like domain"/>
    <property type="match status" value="1"/>
</dbReference>
<evidence type="ECO:0000256" key="3">
    <source>
        <dbReference type="ARBA" id="ARBA00022630"/>
    </source>
</evidence>
<comment type="similarity">
    <text evidence="2">Belongs to the class-III pyridine nucleotide-disulfide oxidoreductase family.</text>
</comment>
<reference evidence="8 9" key="1">
    <citation type="submission" date="2024-09" db="EMBL/GenBank/DDBJ databases">
        <authorList>
            <person name="Sun Q."/>
            <person name="Mori K."/>
        </authorList>
    </citation>
    <scope>NUCLEOTIDE SEQUENCE [LARGE SCALE GENOMIC DNA]</scope>
    <source>
        <strain evidence="8 9">CCM 7759</strain>
    </source>
</reference>
<dbReference type="PRINTS" id="PR00368">
    <property type="entry name" value="FADPNR"/>
</dbReference>
<dbReference type="Pfam" id="PF02852">
    <property type="entry name" value="Pyr_redox_dim"/>
    <property type="match status" value="1"/>
</dbReference>
<evidence type="ECO:0000256" key="5">
    <source>
        <dbReference type="ARBA" id="ARBA00023002"/>
    </source>
</evidence>
<dbReference type="PANTHER" id="PTHR43429:SF1">
    <property type="entry name" value="NAD(P)H SULFUR OXIDOREDUCTASE (COA-DEPENDENT)"/>
    <property type="match status" value="1"/>
</dbReference>
<dbReference type="RefSeq" id="WP_377471422.1">
    <property type="nucleotide sequence ID" value="NZ_JBHLWN010000068.1"/>
</dbReference>
<evidence type="ECO:0000313" key="9">
    <source>
        <dbReference type="Proteomes" id="UP001589776"/>
    </source>
</evidence>
<evidence type="ECO:0000259" key="7">
    <source>
        <dbReference type="PROSITE" id="PS50206"/>
    </source>
</evidence>
<evidence type="ECO:0000256" key="2">
    <source>
        <dbReference type="ARBA" id="ARBA00009130"/>
    </source>
</evidence>
<dbReference type="SUPFAM" id="SSF52821">
    <property type="entry name" value="Rhodanese/Cell cycle control phosphatase"/>
    <property type="match status" value="1"/>
</dbReference>
<dbReference type="InterPro" id="IPR036873">
    <property type="entry name" value="Rhodanese-like_dom_sf"/>
</dbReference>
<protein>
    <submittedName>
        <fullName evidence="8">CoA-disulfide reductase</fullName>
        <ecNumber evidence="8">1.8.1.14</ecNumber>
    </submittedName>
</protein>
<keyword evidence="9" id="KW-1185">Reference proteome</keyword>
<keyword evidence="3" id="KW-0285">Flavoprotein</keyword>
<dbReference type="PROSITE" id="PS01148">
    <property type="entry name" value="UPF0033"/>
    <property type="match status" value="1"/>
</dbReference>
<accession>A0ABV6DN65</accession>
<name>A0ABV6DN65_9BACL</name>
<dbReference type="InterPro" id="IPR027396">
    <property type="entry name" value="DsrEFH-like"/>
</dbReference>
<dbReference type="EMBL" id="JBHLWN010000068">
    <property type="protein sequence ID" value="MFC0214085.1"/>
    <property type="molecule type" value="Genomic_DNA"/>
</dbReference>
<dbReference type="InterPro" id="IPR036868">
    <property type="entry name" value="TusA-like_sf"/>
</dbReference>
<dbReference type="SUPFAM" id="SSF64307">
    <property type="entry name" value="SirA-like"/>
    <property type="match status" value="1"/>
</dbReference>
<dbReference type="EC" id="1.8.1.14" evidence="8"/>
<dbReference type="InterPro" id="IPR036188">
    <property type="entry name" value="FAD/NAD-bd_sf"/>
</dbReference>
<dbReference type="Gene3D" id="3.40.250.10">
    <property type="entry name" value="Rhodanese-like domain"/>
    <property type="match status" value="1"/>
</dbReference>
<keyword evidence="4" id="KW-0274">FAD</keyword>
<gene>
    <name evidence="8" type="ORF">ACFFK0_16785</name>
</gene>
<comment type="cofactor">
    <cofactor evidence="1">
        <name>FAD</name>
        <dbReference type="ChEBI" id="CHEBI:57692"/>
    </cofactor>
</comment>
<dbReference type="Pfam" id="PF00581">
    <property type="entry name" value="Rhodanese"/>
    <property type="match status" value="1"/>
</dbReference>
<dbReference type="Pfam" id="PF07992">
    <property type="entry name" value="Pyr_redox_2"/>
    <property type="match status" value="1"/>
</dbReference>
<evidence type="ECO:0000256" key="4">
    <source>
        <dbReference type="ARBA" id="ARBA00022827"/>
    </source>
</evidence>
<comment type="caution">
    <text evidence="8">The sequence shown here is derived from an EMBL/GenBank/DDBJ whole genome shotgun (WGS) entry which is preliminary data.</text>
</comment>
<dbReference type="PRINTS" id="PR00411">
    <property type="entry name" value="PNDRDTASEI"/>
</dbReference>
<dbReference type="Pfam" id="PF13686">
    <property type="entry name" value="DrsE_2"/>
    <property type="match status" value="1"/>
</dbReference>
<feature type="domain" description="Rhodanese" evidence="7">
    <location>
        <begin position="465"/>
        <end position="548"/>
    </location>
</feature>
<evidence type="ECO:0000313" key="8">
    <source>
        <dbReference type="EMBL" id="MFC0214085.1"/>
    </source>
</evidence>
<dbReference type="SMART" id="SM00450">
    <property type="entry name" value="RHOD"/>
    <property type="match status" value="1"/>
</dbReference>
<dbReference type="InterPro" id="IPR001455">
    <property type="entry name" value="TusA-like"/>
</dbReference>
<dbReference type="SUPFAM" id="SSF51905">
    <property type="entry name" value="FAD/NAD(P)-binding domain"/>
    <property type="match status" value="1"/>
</dbReference>
<dbReference type="Pfam" id="PF01206">
    <property type="entry name" value="TusA"/>
    <property type="match status" value="1"/>
</dbReference>
<dbReference type="InterPro" id="IPR032836">
    <property type="entry name" value="DsrE2-like"/>
</dbReference>
<dbReference type="InterPro" id="IPR001763">
    <property type="entry name" value="Rhodanese-like_dom"/>
</dbReference>
<dbReference type="SUPFAM" id="SSF75169">
    <property type="entry name" value="DsrEFH-like"/>
    <property type="match status" value="1"/>
</dbReference>
<sequence length="814" mass="87495">MNRTIVIIGGVAGGASAAARLRRLGENDRIIMYERGEHISFANCGLPYYIGETIASRDKLLIQSPQAMNDRFRIDVRTLNEVTAIDRAAKKVIARNVVTGDIHEQAYDIVILSPGARPIVPDIPGLSDAESVFTLRSIPDTDKIKAHVDSIKPKHATIIGGGFIGIEMAENLRHRGLEVTVIERNPQVLGPLDPEMAKIVEQHLALKGVAMVFNDAVAELVDRGRTIRLASGSQFVTDMIVLAVGVQPESELARQAGLELGVRGSIRVNEHLQTSDPAIYAVGDAIEVKDRIHGFETVVPLAWGANRQGRLAADHINGKPASYAGAFGTAIVKVFDLTAAVTGNNEKTLKRLGIPYETVHIHPSSHAGYYPGAASISLKLLFDKDSGRILGAQAVGADGADKRIDVIATAMRGGLRADELADLELAYAPPYSSAKDPVNMAGYVASNVMDGLVETMQWHEVDRFVQEGGLLIDVRDEIERELGFIPGSVCMPLNSLRFSLQHIPKDAPLAVSCQVGQRGYAAARLLQQHGFRVRNVDGGYKTYSAMMTSFPVPAVPATPATSSADTDAARPPVLVDACGLQCPGPIMKVYETMQSIAEGERLEIHATDFGFAADIRKWSEKTGHTLESVDTSSGTVKAVVRKGKVTISPPRSDVLPERAEGTTMVVFSGDLDKTIAAFIIASGAAAMGKKVTMFFTFWGLSVLRKEDAPPAAKDGLEKMFGMMLPKGTGQLPISKMNMGGIGAKMIRHVMEKKHVESLESLMQGAIRSGVKLIACTMSMDIMGIKREELIDGIDYAGVASYLGEAEDAAVNLFI</sequence>
<keyword evidence="6" id="KW-0676">Redox-active center</keyword>
<evidence type="ECO:0000256" key="1">
    <source>
        <dbReference type="ARBA" id="ARBA00001974"/>
    </source>
</evidence>
<dbReference type="NCBIfam" id="NF010037">
    <property type="entry name" value="PRK13512.1"/>
    <property type="match status" value="1"/>
</dbReference>
<dbReference type="Proteomes" id="UP001589776">
    <property type="component" value="Unassembled WGS sequence"/>
</dbReference>
<dbReference type="GO" id="GO:0050451">
    <property type="term" value="F:CoA-disulfide reductase (NADPH) activity"/>
    <property type="evidence" value="ECO:0007669"/>
    <property type="project" value="UniProtKB-EC"/>
</dbReference>
<dbReference type="Gene3D" id="3.40.1260.10">
    <property type="entry name" value="DsrEFH-like"/>
    <property type="match status" value="1"/>
</dbReference>
<dbReference type="PANTHER" id="PTHR43429">
    <property type="entry name" value="PYRIDINE NUCLEOTIDE-DISULFIDE OXIDOREDUCTASE DOMAIN-CONTAINING"/>
    <property type="match status" value="1"/>
</dbReference>
<dbReference type="InterPro" id="IPR016156">
    <property type="entry name" value="FAD/NAD-linked_Rdtase_dimer_sf"/>
</dbReference>
<dbReference type="Gene3D" id="3.50.50.60">
    <property type="entry name" value="FAD/NAD(P)-binding domain"/>
    <property type="match status" value="2"/>
</dbReference>
<keyword evidence="5 8" id="KW-0560">Oxidoreductase</keyword>
<dbReference type="PROSITE" id="PS50206">
    <property type="entry name" value="RHODANESE_3"/>
    <property type="match status" value="1"/>
</dbReference>
<dbReference type="InterPro" id="IPR050260">
    <property type="entry name" value="FAD-bd_OxRdtase"/>
</dbReference>
<organism evidence="8 9">
    <name type="scientific">Paenibacillus chartarius</name>
    <dbReference type="NCBI Taxonomy" id="747481"/>
    <lineage>
        <taxon>Bacteria</taxon>
        <taxon>Bacillati</taxon>
        <taxon>Bacillota</taxon>
        <taxon>Bacilli</taxon>
        <taxon>Bacillales</taxon>
        <taxon>Paenibacillaceae</taxon>
        <taxon>Paenibacillus</taxon>
    </lineage>
</organism>
<evidence type="ECO:0000256" key="6">
    <source>
        <dbReference type="ARBA" id="ARBA00023284"/>
    </source>
</evidence>